<name>A0A811KXT3_9BILA</name>
<keyword evidence="3" id="KW-1185">Reference proteome</keyword>
<keyword evidence="1" id="KW-0472">Membrane</keyword>
<dbReference type="EMBL" id="CAJFDH010000004">
    <property type="protein sequence ID" value="CAD5220362.1"/>
    <property type="molecule type" value="Genomic_DNA"/>
</dbReference>
<reference evidence="2" key="1">
    <citation type="submission" date="2020-09" db="EMBL/GenBank/DDBJ databases">
        <authorList>
            <person name="Kikuchi T."/>
        </authorList>
    </citation>
    <scope>NUCLEOTIDE SEQUENCE</scope>
    <source>
        <strain evidence="2">SH1</strain>
    </source>
</reference>
<evidence type="ECO:0000313" key="3">
    <source>
        <dbReference type="Proteomes" id="UP000614601"/>
    </source>
</evidence>
<protein>
    <submittedName>
        <fullName evidence="2">Uncharacterized protein</fullName>
    </submittedName>
</protein>
<gene>
    <name evidence="2" type="ORF">BOKJ2_LOCUS8906</name>
</gene>
<organism evidence="2 3">
    <name type="scientific">Bursaphelenchus okinawaensis</name>
    <dbReference type="NCBI Taxonomy" id="465554"/>
    <lineage>
        <taxon>Eukaryota</taxon>
        <taxon>Metazoa</taxon>
        <taxon>Ecdysozoa</taxon>
        <taxon>Nematoda</taxon>
        <taxon>Chromadorea</taxon>
        <taxon>Rhabditida</taxon>
        <taxon>Tylenchina</taxon>
        <taxon>Tylenchomorpha</taxon>
        <taxon>Aphelenchoidea</taxon>
        <taxon>Aphelenchoididae</taxon>
        <taxon>Bursaphelenchus</taxon>
    </lineage>
</organism>
<keyword evidence="1" id="KW-0812">Transmembrane</keyword>
<feature type="transmembrane region" description="Helical" evidence="1">
    <location>
        <begin position="87"/>
        <end position="111"/>
    </location>
</feature>
<evidence type="ECO:0000256" key="1">
    <source>
        <dbReference type="SAM" id="Phobius"/>
    </source>
</evidence>
<dbReference type="Proteomes" id="UP000783686">
    <property type="component" value="Unassembled WGS sequence"/>
</dbReference>
<dbReference type="EMBL" id="CAJFCW020000004">
    <property type="protein sequence ID" value="CAG9113579.1"/>
    <property type="molecule type" value="Genomic_DNA"/>
</dbReference>
<keyword evidence="1" id="KW-1133">Transmembrane helix</keyword>
<dbReference type="Proteomes" id="UP000614601">
    <property type="component" value="Unassembled WGS sequence"/>
</dbReference>
<accession>A0A811KXT3</accession>
<evidence type="ECO:0000313" key="2">
    <source>
        <dbReference type="EMBL" id="CAD5220362.1"/>
    </source>
</evidence>
<dbReference type="OrthoDB" id="10445220at2759"/>
<sequence>MNCGRTPGNGHLAPTQRPYSNSVCAISLKPAETNRAHMHRASDGLLMSDNYRLTPRRESRRPSIQDELYYYQKNYGRHENSIFATVWASYIFVFIAVLITFSIVLAVGILLNSMTVKGRHGGGSSKIDVNYNNTGTVERIRDVLHLNNNNHRVLTDSYEAKIFNIATGL</sequence>
<comment type="caution">
    <text evidence="2">The sequence shown here is derived from an EMBL/GenBank/DDBJ whole genome shotgun (WGS) entry which is preliminary data.</text>
</comment>
<proteinExistence type="predicted"/>
<dbReference type="AlphaFoldDB" id="A0A811KXT3"/>